<accession>A0ABV1JFY4</accession>
<evidence type="ECO:0000259" key="4">
    <source>
        <dbReference type="Pfam" id="PF13649"/>
    </source>
</evidence>
<evidence type="ECO:0000256" key="2">
    <source>
        <dbReference type="ARBA" id="ARBA00022679"/>
    </source>
</evidence>
<evidence type="ECO:0000256" key="1">
    <source>
        <dbReference type="ARBA" id="ARBA00022603"/>
    </source>
</evidence>
<evidence type="ECO:0000313" key="6">
    <source>
        <dbReference type="Proteomes" id="UP001487305"/>
    </source>
</evidence>
<gene>
    <name evidence="5" type="ORF">AAA083_13535</name>
</gene>
<proteinExistence type="predicted"/>
<dbReference type="GO" id="GO:0032259">
    <property type="term" value="P:methylation"/>
    <property type="evidence" value="ECO:0007669"/>
    <property type="project" value="UniProtKB-KW"/>
</dbReference>
<feature type="domain" description="Methyltransferase" evidence="4">
    <location>
        <begin position="68"/>
        <end position="161"/>
    </location>
</feature>
<comment type="caution">
    <text evidence="5">The sequence shown here is derived from an EMBL/GenBank/DDBJ whole genome shotgun (WGS) entry which is preliminary data.</text>
</comment>
<dbReference type="InterPro" id="IPR029063">
    <property type="entry name" value="SAM-dependent_MTases_sf"/>
</dbReference>
<dbReference type="RefSeq" id="WP_349227840.1">
    <property type="nucleotide sequence ID" value="NZ_DBFADM010000025.1"/>
</dbReference>
<sequence length="283" mass="30960">MDLYAALQKPKPFERGASIWTDARISPQMLQAHLDGSTDSASYAPDRIDKTVSFLRDRLCLDEGRSLVDLGCGPGLYAERFARQGVAVTGIDISESSIAYATTQAKQAGQLIEYRNQSYCEPFGESCFDAAILVWEDLGVLSPDERQAVLCNVAAALRPGGMFAFDVASEQRLSELDSGGSWESFETGFFRTHPHVVIGKTWLFPETNSYCETSVVVDDEIAVYHNHLTVFTEQRIAQELHSAGLVVDYVGGDLMGSPLTGESSQLGVVAVKKREAMPFSADR</sequence>
<dbReference type="Gene3D" id="3.40.50.150">
    <property type="entry name" value="Vaccinia Virus protein VP39"/>
    <property type="match status" value="1"/>
</dbReference>
<keyword evidence="3" id="KW-0949">S-adenosyl-L-methionine</keyword>
<keyword evidence="2" id="KW-0808">Transferase</keyword>
<dbReference type="PANTHER" id="PTHR43464:SF19">
    <property type="entry name" value="UBIQUINONE BIOSYNTHESIS O-METHYLTRANSFERASE, MITOCHONDRIAL"/>
    <property type="match status" value="1"/>
</dbReference>
<keyword evidence="6" id="KW-1185">Reference proteome</keyword>
<dbReference type="GO" id="GO:0008168">
    <property type="term" value="F:methyltransferase activity"/>
    <property type="evidence" value="ECO:0007669"/>
    <property type="project" value="UniProtKB-KW"/>
</dbReference>
<evidence type="ECO:0000313" key="5">
    <source>
        <dbReference type="EMBL" id="MEQ3364000.1"/>
    </source>
</evidence>
<name>A0ABV1JFY4_9ACTN</name>
<dbReference type="Pfam" id="PF13649">
    <property type="entry name" value="Methyltransf_25"/>
    <property type="match status" value="1"/>
</dbReference>
<dbReference type="EMBL" id="JBBNOP010000014">
    <property type="protein sequence ID" value="MEQ3364000.1"/>
    <property type="molecule type" value="Genomic_DNA"/>
</dbReference>
<organism evidence="5 6">
    <name type="scientific">Raoultibacter massiliensis</name>
    <dbReference type="NCBI Taxonomy" id="1852371"/>
    <lineage>
        <taxon>Bacteria</taxon>
        <taxon>Bacillati</taxon>
        <taxon>Actinomycetota</taxon>
        <taxon>Coriobacteriia</taxon>
        <taxon>Eggerthellales</taxon>
        <taxon>Eggerthellaceae</taxon>
        <taxon>Raoultibacter</taxon>
    </lineage>
</organism>
<dbReference type="SUPFAM" id="SSF53335">
    <property type="entry name" value="S-adenosyl-L-methionine-dependent methyltransferases"/>
    <property type="match status" value="1"/>
</dbReference>
<keyword evidence="1 5" id="KW-0489">Methyltransferase</keyword>
<reference evidence="5 6" key="1">
    <citation type="submission" date="2024-04" db="EMBL/GenBank/DDBJ databases">
        <title>Human intestinal bacterial collection.</title>
        <authorList>
            <person name="Pauvert C."/>
            <person name="Hitch T.C.A."/>
            <person name="Clavel T."/>
        </authorList>
    </citation>
    <scope>NUCLEOTIDE SEQUENCE [LARGE SCALE GENOMIC DNA]</scope>
    <source>
        <strain evidence="5 6">CLA-KB-H42</strain>
    </source>
</reference>
<protein>
    <submittedName>
        <fullName evidence="5">Methyltransferase domain-containing protein</fullName>
    </submittedName>
</protein>
<dbReference type="CDD" id="cd02440">
    <property type="entry name" value="AdoMet_MTases"/>
    <property type="match status" value="1"/>
</dbReference>
<dbReference type="Gene3D" id="2.20.25.110">
    <property type="entry name" value="S-adenosyl-L-methionine-dependent methyltransferases"/>
    <property type="match status" value="1"/>
</dbReference>
<dbReference type="PANTHER" id="PTHR43464">
    <property type="entry name" value="METHYLTRANSFERASE"/>
    <property type="match status" value="1"/>
</dbReference>
<dbReference type="Proteomes" id="UP001487305">
    <property type="component" value="Unassembled WGS sequence"/>
</dbReference>
<evidence type="ECO:0000256" key="3">
    <source>
        <dbReference type="ARBA" id="ARBA00022691"/>
    </source>
</evidence>
<dbReference type="InterPro" id="IPR041698">
    <property type="entry name" value="Methyltransf_25"/>
</dbReference>